<dbReference type="GeneID" id="30968037"/>
<gene>
    <name evidence="2" type="ORF">ASCRUDRAFT_79611</name>
</gene>
<feature type="compositionally biased region" description="Basic residues" evidence="1">
    <location>
        <begin position="170"/>
        <end position="190"/>
    </location>
</feature>
<evidence type="ECO:0000313" key="2">
    <source>
        <dbReference type="EMBL" id="ODV63027.1"/>
    </source>
</evidence>
<dbReference type="RefSeq" id="XP_020049334.1">
    <property type="nucleotide sequence ID" value="XM_020194401.1"/>
</dbReference>
<dbReference type="AlphaFoldDB" id="A0A1D2VN77"/>
<dbReference type="EMBL" id="KV454476">
    <property type="protein sequence ID" value="ODV63027.1"/>
    <property type="molecule type" value="Genomic_DNA"/>
</dbReference>
<dbReference type="OrthoDB" id="4035738at2759"/>
<dbReference type="InParanoid" id="A0A1D2VN77"/>
<dbReference type="Proteomes" id="UP000095038">
    <property type="component" value="Unassembled WGS sequence"/>
</dbReference>
<organism evidence="2 3">
    <name type="scientific">Ascoidea rubescens DSM 1968</name>
    <dbReference type="NCBI Taxonomy" id="1344418"/>
    <lineage>
        <taxon>Eukaryota</taxon>
        <taxon>Fungi</taxon>
        <taxon>Dikarya</taxon>
        <taxon>Ascomycota</taxon>
        <taxon>Saccharomycotina</taxon>
        <taxon>Saccharomycetes</taxon>
        <taxon>Ascoideaceae</taxon>
        <taxon>Ascoidea</taxon>
    </lineage>
</organism>
<evidence type="ECO:0000313" key="3">
    <source>
        <dbReference type="Proteomes" id="UP000095038"/>
    </source>
</evidence>
<name>A0A1D2VN77_9ASCO</name>
<accession>A0A1D2VN77</accession>
<protein>
    <submittedName>
        <fullName evidence="2">Uncharacterized protein</fullName>
    </submittedName>
</protein>
<feature type="region of interest" description="Disordered" evidence="1">
    <location>
        <begin position="165"/>
        <end position="190"/>
    </location>
</feature>
<evidence type="ECO:0000256" key="1">
    <source>
        <dbReference type="SAM" id="MobiDB-lite"/>
    </source>
</evidence>
<keyword evidence="3" id="KW-1185">Reference proteome</keyword>
<proteinExistence type="predicted"/>
<reference evidence="3" key="1">
    <citation type="submission" date="2016-05" db="EMBL/GenBank/DDBJ databases">
        <title>Comparative genomics of biotechnologically important yeasts.</title>
        <authorList>
            <consortium name="DOE Joint Genome Institute"/>
            <person name="Riley R."/>
            <person name="Haridas S."/>
            <person name="Wolfe K.H."/>
            <person name="Lopes M.R."/>
            <person name="Hittinger C.T."/>
            <person name="Goker M."/>
            <person name="Salamov A."/>
            <person name="Wisecaver J."/>
            <person name="Long T.M."/>
            <person name="Aerts A.L."/>
            <person name="Barry K."/>
            <person name="Choi C."/>
            <person name="Clum A."/>
            <person name="Coughlan A.Y."/>
            <person name="Deshpande S."/>
            <person name="Douglass A.P."/>
            <person name="Hanson S.J."/>
            <person name="Klenk H.-P."/>
            <person name="Labutti K."/>
            <person name="Lapidus A."/>
            <person name="Lindquist E."/>
            <person name="Lipzen A."/>
            <person name="Meier-Kolthoff J.P."/>
            <person name="Ohm R.A."/>
            <person name="Otillar R.P."/>
            <person name="Pangilinan J."/>
            <person name="Peng Y."/>
            <person name="Rokas A."/>
            <person name="Rosa C.A."/>
            <person name="Scheuner C."/>
            <person name="Sibirny A.A."/>
            <person name="Slot J.C."/>
            <person name="Stielow J.B."/>
            <person name="Sun H."/>
            <person name="Kurtzman C.P."/>
            <person name="Blackwell M."/>
            <person name="Grigoriev I.V."/>
            <person name="Jeffries T.W."/>
        </authorList>
    </citation>
    <scope>NUCLEOTIDE SEQUENCE [LARGE SCALE GENOMIC DNA]</scope>
    <source>
        <strain evidence="3">DSM 1968</strain>
    </source>
</reference>
<sequence length="190" mass="21300">MSYSRFNELSMNEIDEVLSESKSLKSIPEEDSEFDLHQYSGNSSCKSSASTIDCKTNLRLSLSQFKTKNDLPAHNLSKSSSISSVTSNNYGLQKTKTMACLGKTETCDSLRRNGLNLNRKPVSDVVAPTSQSPNKSLFPEEYTIETETGLVKASTLYRLNRSKTFPSNTRKTKSNSTHKTKSHFFSKFFH</sequence>